<proteinExistence type="predicted"/>
<gene>
    <name evidence="1" type="ordered locus">VIT_10s0071g00160</name>
</gene>
<reference evidence="2" key="1">
    <citation type="journal article" date="2007" name="Nature">
        <title>The grapevine genome sequence suggests ancestral hexaploidization in major angiosperm phyla.</title>
        <authorList>
            <consortium name="The French-Italian Public Consortium for Grapevine Genome Characterization."/>
            <person name="Jaillon O."/>
            <person name="Aury J.-M."/>
            <person name="Noel B."/>
            <person name="Policriti A."/>
            <person name="Clepet C."/>
            <person name="Casagrande A."/>
            <person name="Choisne N."/>
            <person name="Aubourg S."/>
            <person name="Vitulo N."/>
            <person name="Jubin C."/>
            <person name="Vezzi A."/>
            <person name="Legeai F."/>
            <person name="Hugueney P."/>
            <person name="Dasilva C."/>
            <person name="Horner D."/>
            <person name="Mica E."/>
            <person name="Jublot D."/>
            <person name="Poulain J."/>
            <person name="Bruyere C."/>
            <person name="Billault A."/>
            <person name="Segurens B."/>
            <person name="Gouyvenoux M."/>
            <person name="Ugarte E."/>
            <person name="Cattonaro F."/>
            <person name="Anthouard V."/>
            <person name="Vico V."/>
            <person name="Del Fabbro C."/>
            <person name="Alaux M."/>
            <person name="Di Gaspero G."/>
            <person name="Dumas V."/>
            <person name="Felice N."/>
            <person name="Paillard S."/>
            <person name="Juman I."/>
            <person name="Moroldo M."/>
            <person name="Scalabrin S."/>
            <person name="Canaguier A."/>
            <person name="Le Clainche I."/>
            <person name="Malacrida G."/>
            <person name="Durand E."/>
            <person name="Pesole G."/>
            <person name="Laucou V."/>
            <person name="Chatelet P."/>
            <person name="Merdinoglu D."/>
            <person name="Delledonne M."/>
            <person name="Pezzotti M."/>
            <person name="Lecharny A."/>
            <person name="Scarpelli C."/>
            <person name="Artiguenave F."/>
            <person name="Pe M.E."/>
            <person name="Valle G."/>
            <person name="Morgante M."/>
            <person name="Caboche M."/>
            <person name="Adam-Blondon A.-F."/>
            <person name="Weissenbach J."/>
            <person name="Quetier F."/>
            <person name="Wincker P."/>
        </authorList>
    </citation>
    <scope>NUCLEOTIDE SEQUENCE [LARGE SCALE GENOMIC DNA]</scope>
    <source>
        <strain evidence="2">cv. Pinot noir / PN40024</strain>
    </source>
</reference>
<protein>
    <submittedName>
        <fullName evidence="1">Uncharacterized protein</fullName>
    </submittedName>
</protein>
<dbReference type="AlphaFoldDB" id="F6HW28"/>
<name>F6HW28_VITVI</name>
<sequence>MAVGGWKCGVGLLEVGGKMRIDGGMGQYECKGAMILGKRSYHRQVNVLPRSKMLTF</sequence>
<dbReference type="InParanoid" id="F6HW28"/>
<dbReference type="Proteomes" id="UP000009183">
    <property type="component" value="Chromosome 10"/>
</dbReference>
<dbReference type="EMBL" id="FN596260">
    <property type="protein sequence ID" value="CCB58892.1"/>
    <property type="molecule type" value="Genomic_DNA"/>
</dbReference>
<evidence type="ECO:0000313" key="1">
    <source>
        <dbReference type="EMBL" id="CCB58892.1"/>
    </source>
</evidence>
<dbReference type="PaxDb" id="29760-VIT_10s0071g00160.t01"/>
<evidence type="ECO:0000313" key="2">
    <source>
        <dbReference type="Proteomes" id="UP000009183"/>
    </source>
</evidence>
<accession>F6HW28</accession>
<dbReference type="HOGENOM" id="CLU_3018177_0_0_1"/>
<organism evidence="1 2">
    <name type="scientific">Vitis vinifera</name>
    <name type="common">Grape</name>
    <dbReference type="NCBI Taxonomy" id="29760"/>
    <lineage>
        <taxon>Eukaryota</taxon>
        <taxon>Viridiplantae</taxon>
        <taxon>Streptophyta</taxon>
        <taxon>Embryophyta</taxon>
        <taxon>Tracheophyta</taxon>
        <taxon>Spermatophyta</taxon>
        <taxon>Magnoliopsida</taxon>
        <taxon>eudicotyledons</taxon>
        <taxon>Gunneridae</taxon>
        <taxon>Pentapetalae</taxon>
        <taxon>rosids</taxon>
        <taxon>Vitales</taxon>
        <taxon>Vitaceae</taxon>
        <taxon>Viteae</taxon>
        <taxon>Vitis</taxon>
    </lineage>
</organism>
<keyword evidence="2" id="KW-1185">Reference proteome</keyword>